<dbReference type="Pfam" id="PF05504">
    <property type="entry name" value="Spore_GerAC"/>
    <property type="match status" value="1"/>
</dbReference>
<dbReference type="EMBL" id="JAPQES010000001">
    <property type="protein sequence ID" value="MCY6369062.1"/>
    <property type="molecule type" value="Genomic_DNA"/>
</dbReference>
<accession>A0ABT4CJ34</accession>
<feature type="domain" description="Spore germination protein N-terminal" evidence="10">
    <location>
        <begin position="25"/>
        <end position="194"/>
    </location>
</feature>
<keyword evidence="8" id="KW-1133">Transmembrane helix</keyword>
<evidence type="ECO:0000313" key="12">
    <source>
        <dbReference type="Proteomes" id="UP001079657"/>
    </source>
</evidence>
<keyword evidence="6" id="KW-0564">Palmitate</keyword>
<name>A0ABT4CJ34_9CLOT</name>
<evidence type="ECO:0000256" key="7">
    <source>
        <dbReference type="ARBA" id="ARBA00023288"/>
    </source>
</evidence>
<sequence length="385" mass="44209">MKTLRKSVAIFILGTMCIYFSGCWNYREIDDMPMVIGVAIDMKKDNYILTTQVVKPMISVEEKFLHTSFRQTEGETLFDAIRDFIIESGKRIFWGHLKFIIVSEDIAREGISSVFDFFARDDETREDIWVLVSTGGYSAADILKLSTHGKELGFYIPDALKSVKTTSKYDPYKMYEFRDDLSLKGKDGLLPLIRMEDIAEINQPLIFGNAVFKKDKMIGTLNSKESKSLRVIRNREKGGVLPVKWKVDSKPIKITLEIDNSKTKIIPIYRDNNIFMKIDITTNSFIGEVMNYDVDIISEEGKNTLKDEATKIIKDNAAHIIHKAQNEFKSDILGFGEIVKNKMPDVWREVEDDWDNIFENISYEINVKVNIKGSALYSNPLKVEE</sequence>
<evidence type="ECO:0000256" key="8">
    <source>
        <dbReference type="SAM" id="Phobius"/>
    </source>
</evidence>
<evidence type="ECO:0000256" key="1">
    <source>
        <dbReference type="ARBA" id="ARBA00004635"/>
    </source>
</evidence>
<keyword evidence="5 8" id="KW-0472">Membrane</keyword>
<keyword evidence="7" id="KW-0449">Lipoprotein</keyword>
<dbReference type="NCBIfam" id="TIGR02887">
    <property type="entry name" value="spore_ger_x_C"/>
    <property type="match status" value="1"/>
</dbReference>
<gene>
    <name evidence="11" type="ORF">OXH55_00190</name>
</gene>
<proteinExistence type="inferred from homology"/>
<feature type="transmembrane region" description="Helical" evidence="8">
    <location>
        <begin position="7"/>
        <end position="27"/>
    </location>
</feature>
<feature type="domain" description="Spore germination GerAC-like C-terminal" evidence="9">
    <location>
        <begin position="208"/>
        <end position="373"/>
    </location>
</feature>
<protein>
    <submittedName>
        <fullName evidence="11">Ger(X)C family spore germination protein</fullName>
    </submittedName>
</protein>
<dbReference type="PANTHER" id="PTHR35789">
    <property type="entry name" value="SPORE GERMINATION PROTEIN B3"/>
    <property type="match status" value="1"/>
</dbReference>
<keyword evidence="8" id="KW-0812">Transmembrane</keyword>
<evidence type="ECO:0000256" key="4">
    <source>
        <dbReference type="ARBA" id="ARBA00022729"/>
    </source>
</evidence>
<evidence type="ECO:0000259" key="9">
    <source>
        <dbReference type="Pfam" id="PF05504"/>
    </source>
</evidence>
<evidence type="ECO:0000259" key="10">
    <source>
        <dbReference type="Pfam" id="PF25198"/>
    </source>
</evidence>
<dbReference type="Proteomes" id="UP001079657">
    <property type="component" value="Unassembled WGS sequence"/>
</dbReference>
<evidence type="ECO:0000313" key="11">
    <source>
        <dbReference type="EMBL" id="MCY6369062.1"/>
    </source>
</evidence>
<comment type="subcellular location">
    <subcellularLocation>
        <location evidence="1">Membrane</location>
        <topology evidence="1">Lipid-anchor</topology>
    </subcellularLocation>
</comment>
<comment type="similarity">
    <text evidence="2">Belongs to the GerABKC lipoprotein family.</text>
</comment>
<keyword evidence="3" id="KW-0309">Germination</keyword>
<comment type="caution">
    <text evidence="11">The sequence shown here is derived from an EMBL/GenBank/DDBJ whole genome shotgun (WGS) entry which is preliminary data.</text>
</comment>
<dbReference type="Gene3D" id="6.20.190.10">
    <property type="entry name" value="Nutrient germinant receptor protein C, domain 1"/>
    <property type="match status" value="1"/>
</dbReference>
<keyword evidence="12" id="KW-1185">Reference proteome</keyword>
<evidence type="ECO:0000256" key="3">
    <source>
        <dbReference type="ARBA" id="ARBA00022544"/>
    </source>
</evidence>
<evidence type="ECO:0000256" key="2">
    <source>
        <dbReference type="ARBA" id="ARBA00007886"/>
    </source>
</evidence>
<dbReference type="InterPro" id="IPR057336">
    <property type="entry name" value="GerAC_N"/>
</dbReference>
<keyword evidence="4" id="KW-0732">Signal</keyword>
<dbReference type="PANTHER" id="PTHR35789:SF1">
    <property type="entry name" value="SPORE GERMINATION PROTEIN B3"/>
    <property type="match status" value="1"/>
</dbReference>
<dbReference type="InterPro" id="IPR008844">
    <property type="entry name" value="Spore_GerAC-like"/>
</dbReference>
<evidence type="ECO:0000256" key="6">
    <source>
        <dbReference type="ARBA" id="ARBA00023139"/>
    </source>
</evidence>
<reference evidence="11" key="1">
    <citation type="submission" date="2022-12" db="EMBL/GenBank/DDBJ databases">
        <authorList>
            <person name="Wang J."/>
        </authorList>
    </citation>
    <scope>NUCLEOTIDE SEQUENCE</scope>
    <source>
        <strain evidence="11">HY-42-06</strain>
    </source>
</reference>
<organism evidence="11 12">
    <name type="scientific">Clostridium ganghwense</name>
    <dbReference type="NCBI Taxonomy" id="312089"/>
    <lineage>
        <taxon>Bacteria</taxon>
        <taxon>Bacillati</taxon>
        <taxon>Bacillota</taxon>
        <taxon>Clostridia</taxon>
        <taxon>Eubacteriales</taxon>
        <taxon>Clostridiaceae</taxon>
        <taxon>Clostridium</taxon>
    </lineage>
</organism>
<dbReference type="Gene3D" id="3.30.300.210">
    <property type="entry name" value="Nutrient germinant receptor protein C, domain 3"/>
    <property type="match status" value="1"/>
</dbReference>
<dbReference type="InterPro" id="IPR038501">
    <property type="entry name" value="Spore_GerAC_C_sf"/>
</dbReference>
<evidence type="ECO:0000256" key="5">
    <source>
        <dbReference type="ARBA" id="ARBA00023136"/>
    </source>
</evidence>
<dbReference type="InterPro" id="IPR046953">
    <property type="entry name" value="Spore_GerAC-like_C"/>
</dbReference>
<dbReference type="Pfam" id="PF25198">
    <property type="entry name" value="Spore_GerAC_N"/>
    <property type="match status" value="1"/>
</dbReference>